<accession>A0ABV6Z1F6</accession>
<dbReference type="Proteomes" id="UP001594351">
    <property type="component" value="Unassembled WGS sequence"/>
</dbReference>
<gene>
    <name evidence="1" type="ORF">ACFL27_18840</name>
</gene>
<dbReference type="EMBL" id="JBHPBY010000289">
    <property type="protein sequence ID" value="MFC1852258.1"/>
    <property type="molecule type" value="Genomic_DNA"/>
</dbReference>
<evidence type="ECO:0000313" key="1">
    <source>
        <dbReference type="EMBL" id="MFC1852258.1"/>
    </source>
</evidence>
<reference evidence="1 2" key="1">
    <citation type="submission" date="2024-09" db="EMBL/GenBank/DDBJ databases">
        <title>Laminarin stimulates single cell rates of sulfate reduction while oxygen inhibits transcriptomic activity in coastal marine sediment.</title>
        <authorList>
            <person name="Lindsay M."/>
            <person name="Orcutt B."/>
            <person name="Emerson D."/>
            <person name="Stepanauskas R."/>
            <person name="D'Angelo T."/>
        </authorList>
    </citation>
    <scope>NUCLEOTIDE SEQUENCE [LARGE SCALE GENOMIC DNA]</scope>
    <source>
        <strain evidence="1">SAG AM-311-K15</strain>
    </source>
</reference>
<sequence length="52" mass="5867">METNKTISAEPSCASKLNHSLKYLDQVPVGLSIYFGEENVEIKRKVKDLKVD</sequence>
<organism evidence="1 2">
    <name type="scientific">candidate division CSSED10-310 bacterium</name>
    <dbReference type="NCBI Taxonomy" id="2855610"/>
    <lineage>
        <taxon>Bacteria</taxon>
        <taxon>Bacteria division CSSED10-310</taxon>
    </lineage>
</organism>
<keyword evidence="2" id="KW-1185">Reference proteome</keyword>
<evidence type="ECO:0000313" key="2">
    <source>
        <dbReference type="Proteomes" id="UP001594351"/>
    </source>
</evidence>
<name>A0ABV6Z1F6_UNCC1</name>
<proteinExistence type="predicted"/>
<comment type="caution">
    <text evidence="1">The sequence shown here is derived from an EMBL/GenBank/DDBJ whole genome shotgun (WGS) entry which is preliminary data.</text>
</comment>
<protein>
    <submittedName>
        <fullName evidence="1">Uncharacterized protein</fullName>
    </submittedName>
</protein>